<dbReference type="GO" id="GO:0005634">
    <property type="term" value="C:nucleus"/>
    <property type="evidence" value="ECO:0007669"/>
    <property type="project" value="UniProtKB-SubCell"/>
</dbReference>
<evidence type="ECO:0000256" key="5">
    <source>
        <dbReference type="ARBA" id="ARBA00023242"/>
    </source>
</evidence>
<comment type="subcellular location">
    <subcellularLocation>
        <location evidence="1">Nucleus</location>
    </subcellularLocation>
</comment>
<dbReference type="GO" id="GO:0000077">
    <property type="term" value="P:DNA damage checkpoint signaling"/>
    <property type="evidence" value="ECO:0007669"/>
    <property type="project" value="TreeGrafter"/>
</dbReference>
<reference evidence="8 9" key="1">
    <citation type="journal article" date="2012" name="Eukaryot. Cell">
        <title>Genome sequence of the Trichosporon asahii environmental strain CBS 8904.</title>
        <authorList>
            <person name="Yang R.Y."/>
            <person name="Li H.T."/>
            <person name="Zhu H."/>
            <person name="Zhou G.P."/>
            <person name="Wang M."/>
            <person name="Wang L."/>
        </authorList>
    </citation>
    <scope>NUCLEOTIDE SEQUENCE [LARGE SCALE GENOMIC DNA]</scope>
    <source>
        <strain evidence="8 9">CBS 8904</strain>
    </source>
</reference>
<feature type="compositionally biased region" description="Acidic residues" evidence="7">
    <location>
        <begin position="555"/>
        <end position="572"/>
    </location>
</feature>
<name>K1VLY2_TRIAC</name>
<feature type="compositionally biased region" description="Low complexity" evidence="7">
    <location>
        <begin position="37"/>
        <end position="47"/>
    </location>
</feature>
<comment type="caution">
    <text evidence="8">The sequence shown here is derived from an EMBL/GenBank/DDBJ whole genome shotgun (WGS) entry which is preliminary data.</text>
</comment>
<evidence type="ECO:0000256" key="1">
    <source>
        <dbReference type="ARBA" id="ARBA00004123"/>
    </source>
</evidence>
<dbReference type="InterPro" id="IPR004582">
    <property type="entry name" value="Checkpoint_prot_Rad17_Rad24"/>
</dbReference>
<keyword evidence="6" id="KW-0131">Cell cycle</keyword>
<feature type="compositionally biased region" description="Basic and acidic residues" evidence="7">
    <location>
        <begin position="76"/>
        <end position="89"/>
    </location>
</feature>
<dbReference type="GO" id="GO:0003682">
    <property type="term" value="F:chromatin binding"/>
    <property type="evidence" value="ECO:0007669"/>
    <property type="project" value="TreeGrafter"/>
</dbReference>
<dbReference type="GO" id="GO:0005524">
    <property type="term" value="F:ATP binding"/>
    <property type="evidence" value="ECO:0007669"/>
    <property type="project" value="UniProtKB-KW"/>
</dbReference>
<dbReference type="PANTHER" id="PTHR12172">
    <property type="entry name" value="CELL CYCLE CHECKPOINT PROTEIN RAD17"/>
    <property type="match status" value="1"/>
</dbReference>
<evidence type="ECO:0000256" key="6">
    <source>
        <dbReference type="ARBA" id="ARBA00023306"/>
    </source>
</evidence>
<feature type="compositionally biased region" description="Basic and acidic residues" evidence="7">
    <location>
        <begin position="540"/>
        <end position="554"/>
    </location>
</feature>
<keyword evidence="2" id="KW-0547">Nucleotide-binding</keyword>
<dbReference type="InParanoid" id="K1VLY2"/>
<evidence type="ECO:0000256" key="7">
    <source>
        <dbReference type="SAM" id="MobiDB-lite"/>
    </source>
</evidence>
<evidence type="ECO:0000313" key="9">
    <source>
        <dbReference type="Proteomes" id="UP000006757"/>
    </source>
</evidence>
<protein>
    <submittedName>
        <fullName evidence="8">RAD17 isoform 4</fullName>
    </submittedName>
</protein>
<feature type="compositionally biased region" description="Acidic residues" evidence="7">
    <location>
        <begin position="90"/>
        <end position="106"/>
    </location>
</feature>
<dbReference type="Proteomes" id="UP000006757">
    <property type="component" value="Unassembled WGS sequence"/>
</dbReference>
<dbReference type="EMBL" id="AMBO01000311">
    <property type="protein sequence ID" value="EKD01736.1"/>
    <property type="molecule type" value="Genomic_DNA"/>
</dbReference>
<dbReference type="GO" id="GO:0003689">
    <property type="term" value="F:DNA clamp loader activity"/>
    <property type="evidence" value="ECO:0007669"/>
    <property type="project" value="TreeGrafter"/>
</dbReference>
<organism evidence="8 9">
    <name type="scientific">Trichosporon asahii var. asahii (strain CBS 8904)</name>
    <name type="common">Yeast</name>
    <dbReference type="NCBI Taxonomy" id="1220162"/>
    <lineage>
        <taxon>Eukaryota</taxon>
        <taxon>Fungi</taxon>
        <taxon>Dikarya</taxon>
        <taxon>Basidiomycota</taxon>
        <taxon>Agaricomycotina</taxon>
        <taxon>Tremellomycetes</taxon>
        <taxon>Trichosporonales</taxon>
        <taxon>Trichosporonaceae</taxon>
        <taxon>Trichosporon</taxon>
    </lineage>
</organism>
<feature type="compositionally biased region" description="Basic residues" evidence="7">
    <location>
        <begin position="1"/>
        <end position="16"/>
    </location>
</feature>
<keyword evidence="3" id="KW-0227">DNA damage</keyword>
<feature type="region of interest" description="Disordered" evidence="7">
    <location>
        <begin position="1"/>
        <end position="124"/>
    </location>
</feature>
<feature type="compositionally biased region" description="Polar residues" evidence="7">
    <location>
        <begin position="508"/>
        <end position="521"/>
    </location>
</feature>
<feature type="region of interest" description="Disordered" evidence="7">
    <location>
        <begin position="316"/>
        <end position="340"/>
    </location>
</feature>
<evidence type="ECO:0000313" key="8">
    <source>
        <dbReference type="EMBL" id="EKD01736.1"/>
    </source>
</evidence>
<dbReference type="GO" id="GO:0033314">
    <property type="term" value="P:mitotic DNA replication checkpoint signaling"/>
    <property type="evidence" value="ECO:0007669"/>
    <property type="project" value="TreeGrafter"/>
</dbReference>
<feature type="region of interest" description="Disordered" evidence="7">
    <location>
        <begin position="508"/>
        <end position="572"/>
    </location>
</feature>
<gene>
    <name evidence="8" type="ORF">A1Q2_03973</name>
</gene>
<accession>K1VLY2</accession>
<feature type="compositionally biased region" description="Basic and acidic residues" evidence="7">
    <location>
        <begin position="48"/>
        <end position="61"/>
    </location>
</feature>
<evidence type="ECO:0000256" key="2">
    <source>
        <dbReference type="ARBA" id="ARBA00022741"/>
    </source>
</evidence>
<dbReference type="HOGENOM" id="CLU_476659_0_0_1"/>
<proteinExistence type="predicted"/>
<keyword evidence="4" id="KW-0067">ATP-binding</keyword>
<dbReference type="AlphaFoldDB" id="K1VLY2"/>
<sequence>MPPAKRGKGSPAKRKLSSLSSFQPTLNFGKAPARTNSSSSASTQSKSSETKLVKDSDDDSKLMPPPPVPSRTRTRSASDSKKGKEKAGDDIDDSIEIIDSDDEVSEEEKAPRKKRALSTDTATTTGGLWTDAYAPTQVSELAPGKQRVAKVAEWLYEAVHGVPESVGKSGAPVSQTTRDRLRKYRTTTVRVVAKELGIDLSEWSEGVEERGLGSGFAMWAAAGEPRRAGWTEKVEEVRAFWTWWDVMCLTGRGAQRSTPTFITKALNRVLSMAIQDPALRPPVGAIQLIAQSNGDLRSAINSLQMLSSGKSLKAMAKKRKTDAPRAKATGRGSRGGKGAKVDLSDEIRTASAAAASSARVSTKQVARTDGVDASTFALWLHSNIPKFCDEIEEFSAILDEFGLADLMRTDDDIVTKPQFFESYRRERDNSALLDVAAGYMARKAVASHPDSPSNEGDGAASWGGMASRAVLATELVPMAVKIQHLTNNPLLPISVRPLSMPPYVTSTIASSSEELTETSGPDASDLGHAQMAGEDGMGDVPERQGWDTEEAAERAEDEELGWLEDDDIEDWD</sequence>
<evidence type="ECO:0000256" key="4">
    <source>
        <dbReference type="ARBA" id="ARBA00022840"/>
    </source>
</evidence>
<keyword evidence="9" id="KW-1185">Reference proteome</keyword>
<keyword evidence="5" id="KW-0539">Nucleus</keyword>
<dbReference type="OMA" id="KRAMACE"/>
<dbReference type="STRING" id="1220162.K1VLY2"/>
<dbReference type="OrthoDB" id="10265971at2759"/>
<feature type="compositionally biased region" description="Polar residues" evidence="7">
    <location>
        <begin position="17"/>
        <end position="26"/>
    </location>
</feature>
<dbReference type="GO" id="GO:0006281">
    <property type="term" value="P:DNA repair"/>
    <property type="evidence" value="ECO:0007669"/>
    <property type="project" value="InterPro"/>
</dbReference>
<dbReference type="PANTHER" id="PTHR12172:SF0">
    <property type="entry name" value="CELL CYCLE CHECKPOINT PROTEIN RAD17"/>
    <property type="match status" value="1"/>
</dbReference>
<evidence type="ECO:0000256" key="3">
    <source>
        <dbReference type="ARBA" id="ARBA00022763"/>
    </source>
</evidence>
<dbReference type="eggNOG" id="KOG1970">
    <property type="taxonomic scope" value="Eukaryota"/>
</dbReference>